<evidence type="ECO:0000256" key="7">
    <source>
        <dbReference type="SAM" id="Phobius"/>
    </source>
</evidence>
<protein>
    <recommendedName>
        <fullName evidence="8">SMP-LTD domain-containing protein</fullName>
    </recommendedName>
</protein>
<name>A0A7S1KP93_9EUKA</name>
<keyword evidence="2" id="KW-0813">Transport</keyword>
<evidence type="ECO:0000256" key="6">
    <source>
        <dbReference type="SAM" id="MobiDB-lite"/>
    </source>
</evidence>
<accession>A0A7S1KP93</accession>
<keyword evidence="7" id="KW-0812">Transmembrane</keyword>
<dbReference type="PROSITE" id="PS51847">
    <property type="entry name" value="SMP"/>
    <property type="match status" value="1"/>
</dbReference>
<dbReference type="GO" id="GO:0006869">
    <property type="term" value="P:lipid transport"/>
    <property type="evidence" value="ECO:0007669"/>
    <property type="project" value="UniProtKB-KW"/>
</dbReference>
<dbReference type="GO" id="GO:0016020">
    <property type="term" value="C:membrane"/>
    <property type="evidence" value="ECO:0007669"/>
    <property type="project" value="UniProtKB-SubCell"/>
</dbReference>
<sequence>MPAHPRYRNIASHRHMGTLSPRSNNTHDSGSMHTPNSPGSPMDGGGGAIGSSSPRSSIPLDDSESVVTSSSPHSHIHPNTDHRVASHHTLSPNHQTNSLLNSLRKRHETDHQIILDEMQHHLEMSRNALHNSSLGGASSSRRATRSSSLHQQGAGSAPGITGAAVSGASSATTTHNIPHLSSIYNTLSVHFSTLFVVSFLTFVLGRYAMSISWYLLFIMALWTILIKLQNMPLLRNFSLWSGLWLIWSFVSPFGGASKGLANGMQTRRNRAPSLSASHFHNFRRNRQPRRNLLDESMYRYQSTERATQRPRPTWENENASSALLDNSAATFPHPTPRLSEATLPFNFVIAALWSTWDNTSMQAFLNEFITSSKEQFSTFIEQIEVTFVDMDTSPRGAPIITEIRCIEATLDRTVFELDIEYCGDFKTEWFMRPKVLPLNLRCMVKEVIMEATLRLEIEYVRNGNLMGSFGEVNISFAEYPAVLEGSVQMFESLDFQSLAGSIPAVTGIVRRKFEEAISMFVYPNTYVLKEDPAKQSDRHKRDNLPLYFGIESRNISEMEDMGLEDEIKNTLLDINNLLKTRLAQGSNTDSVKREVTQSVLQFLRYGTEPGRIPVSMMEMIKRGFQILNRLAFDDQKQGEICVSVFEEIMKPENFELIGEVARGGSLADELLNNIMKLKNKDFQSRVNSTLHDLNMEDIVWSVLGAH</sequence>
<dbReference type="InterPro" id="IPR031468">
    <property type="entry name" value="SMP_LBD"/>
</dbReference>
<dbReference type="AlphaFoldDB" id="A0A7S1KP93"/>
<evidence type="ECO:0000256" key="5">
    <source>
        <dbReference type="ARBA" id="ARBA00023136"/>
    </source>
</evidence>
<proteinExistence type="predicted"/>
<feature type="transmembrane region" description="Helical" evidence="7">
    <location>
        <begin position="211"/>
        <end position="228"/>
    </location>
</feature>
<keyword evidence="7" id="KW-1133">Transmembrane helix</keyword>
<evidence type="ECO:0000256" key="1">
    <source>
        <dbReference type="ARBA" id="ARBA00004370"/>
    </source>
</evidence>
<evidence type="ECO:0000256" key="3">
    <source>
        <dbReference type="ARBA" id="ARBA00023055"/>
    </source>
</evidence>
<keyword evidence="5 7" id="KW-0472">Membrane</keyword>
<feature type="transmembrane region" description="Helical" evidence="7">
    <location>
        <begin position="240"/>
        <end position="261"/>
    </location>
</feature>
<feature type="compositionally biased region" description="Basic residues" evidence="6">
    <location>
        <begin position="1"/>
        <end position="16"/>
    </location>
</feature>
<feature type="region of interest" description="Disordered" evidence="6">
    <location>
        <begin position="130"/>
        <end position="162"/>
    </location>
</feature>
<keyword evidence="3" id="KW-0445">Lipid transport</keyword>
<organism evidence="9">
    <name type="scientific">Percolomonas cosmopolitus</name>
    <dbReference type="NCBI Taxonomy" id="63605"/>
    <lineage>
        <taxon>Eukaryota</taxon>
        <taxon>Discoba</taxon>
        <taxon>Heterolobosea</taxon>
        <taxon>Tetramitia</taxon>
        <taxon>Eutetramitia</taxon>
        <taxon>Percolomonadidae</taxon>
        <taxon>Percolomonas</taxon>
    </lineage>
</organism>
<feature type="region of interest" description="Disordered" evidence="6">
    <location>
        <begin position="1"/>
        <end position="96"/>
    </location>
</feature>
<dbReference type="GO" id="GO:0008289">
    <property type="term" value="F:lipid binding"/>
    <property type="evidence" value="ECO:0007669"/>
    <property type="project" value="UniProtKB-KW"/>
</dbReference>
<feature type="transmembrane region" description="Helical" evidence="7">
    <location>
        <begin position="183"/>
        <end position="204"/>
    </location>
</feature>
<dbReference type="EMBL" id="HBGD01004799">
    <property type="protein sequence ID" value="CAD9080756.1"/>
    <property type="molecule type" value="Transcribed_RNA"/>
</dbReference>
<reference evidence="9" key="1">
    <citation type="submission" date="2021-01" db="EMBL/GenBank/DDBJ databases">
        <authorList>
            <person name="Corre E."/>
            <person name="Pelletier E."/>
            <person name="Niang G."/>
            <person name="Scheremetjew M."/>
            <person name="Finn R."/>
            <person name="Kale V."/>
            <person name="Holt S."/>
            <person name="Cochrane G."/>
            <person name="Meng A."/>
            <person name="Brown T."/>
            <person name="Cohen L."/>
        </authorList>
    </citation>
    <scope>NUCLEOTIDE SEQUENCE</scope>
    <source>
        <strain evidence="9">WS</strain>
    </source>
</reference>
<feature type="compositionally biased region" description="Low complexity" evidence="6">
    <location>
        <begin position="132"/>
        <end position="149"/>
    </location>
</feature>
<evidence type="ECO:0000259" key="8">
    <source>
        <dbReference type="PROSITE" id="PS51847"/>
    </source>
</evidence>
<keyword evidence="4" id="KW-0446">Lipid-binding</keyword>
<evidence type="ECO:0000256" key="2">
    <source>
        <dbReference type="ARBA" id="ARBA00022448"/>
    </source>
</evidence>
<dbReference type="CDD" id="cd21669">
    <property type="entry name" value="SMP_SF"/>
    <property type="match status" value="1"/>
</dbReference>
<evidence type="ECO:0000313" key="9">
    <source>
        <dbReference type="EMBL" id="CAD9080756.1"/>
    </source>
</evidence>
<evidence type="ECO:0000256" key="4">
    <source>
        <dbReference type="ARBA" id="ARBA00023121"/>
    </source>
</evidence>
<feature type="compositionally biased region" description="Polar residues" evidence="6">
    <location>
        <begin position="20"/>
        <end position="39"/>
    </location>
</feature>
<gene>
    <name evidence="9" type="ORF">PCOS0759_LOCUS3996</name>
</gene>
<feature type="domain" description="SMP-LTD" evidence="8">
    <location>
        <begin position="338"/>
        <end position="531"/>
    </location>
</feature>
<comment type="subcellular location">
    <subcellularLocation>
        <location evidence="1">Membrane</location>
    </subcellularLocation>
</comment>